<evidence type="ECO:0000313" key="11">
    <source>
        <dbReference type="Proteomes" id="UP000189670"/>
    </source>
</evidence>
<dbReference type="FunFam" id="1.10.287.130:FF:000002">
    <property type="entry name" value="Two-component osmosensing histidine kinase"/>
    <property type="match status" value="1"/>
</dbReference>
<dbReference type="PANTHER" id="PTHR45339:SF1">
    <property type="entry name" value="HYBRID SIGNAL TRANSDUCTION HISTIDINE KINASE J"/>
    <property type="match status" value="1"/>
</dbReference>
<dbReference type="InterPro" id="IPR036097">
    <property type="entry name" value="HisK_dim/P_sf"/>
</dbReference>
<dbReference type="EMBL" id="ATBP01000421">
    <property type="protein sequence ID" value="ETR70457.1"/>
    <property type="molecule type" value="Genomic_DNA"/>
</dbReference>
<gene>
    <name evidence="10" type="ORF">OMM_08802</name>
</gene>
<dbReference type="InterPro" id="IPR003661">
    <property type="entry name" value="HisK_dim/P_dom"/>
</dbReference>
<keyword evidence="5" id="KW-0547">Nucleotide-binding</keyword>
<dbReference type="Proteomes" id="UP000189670">
    <property type="component" value="Unassembled WGS sequence"/>
</dbReference>
<accession>A0A1V1P6G0</accession>
<dbReference type="GO" id="GO:0000155">
    <property type="term" value="F:phosphorelay sensor kinase activity"/>
    <property type="evidence" value="ECO:0007669"/>
    <property type="project" value="InterPro"/>
</dbReference>
<dbReference type="GO" id="GO:0005524">
    <property type="term" value="F:ATP binding"/>
    <property type="evidence" value="ECO:0007669"/>
    <property type="project" value="UniProtKB-KW"/>
</dbReference>
<comment type="catalytic activity">
    <reaction evidence="1">
        <text>ATP + protein L-histidine = ADP + protein N-phospho-L-histidine.</text>
        <dbReference type="EC" id="2.7.13.3"/>
    </reaction>
</comment>
<evidence type="ECO:0000256" key="4">
    <source>
        <dbReference type="ARBA" id="ARBA00022679"/>
    </source>
</evidence>
<evidence type="ECO:0000259" key="9">
    <source>
        <dbReference type="SMART" id="SM00388"/>
    </source>
</evidence>
<feature type="domain" description="Signal transduction histidine kinase dimerisation/phosphoacceptor" evidence="9">
    <location>
        <begin position="9"/>
        <end position="74"/>
    </location>
</feature>
<keyword evidence="7" id="KW-0067">ATP-binding</keyword>
<reference evidence="11" key="1">
    <citation type="submission" date="2012-11" db="EMBL/GenBank/DDBJ databases">
        <authorList>
            <person name="Lucero-Rivera Y.E."/>
            <person name="Tovar-Ramirez D."/>
        </authorList>
    </citation>
    <scope>NUCLEOTIDE SEQUENCE [LARGE SCALE GENOMIC DNA]</scope>
    <source>
        <strain evidence="11">Araruama</strain>
    </source>
</reference>
<keyword evidence="4" id="KW-0808">Transferase</keyword>
<dbReference type="AlphaFoldDB" id="A0A1V1P6G0"/>
<dbReference type="CDD" id="cd00082">
    <property type="entry name" value="HisKA"/>
    <property type="match status" value="1"/>
</dbReference>
<evidence type="ECO:0000256" key="3">
    <source>
        <dbReference type="ARBA" id="ARBA00022553"/>
    </source>
</evidence>
<comment type="caution">
    <text evidence="10">The sequence shown here is derived from an EMBL/GenBank/DDBJ whole genome shotgun (WGS) entry which is preliminary data.</text>
</comment>
<evidence type="ECO:0000256" key="1">
    <source>
        <dbReference type="ARBA" id="ARBA00000085"/>
    </source>
</evidence>
<keyword evidence="8" id="KW-0902">Two-component regulatory system</keyword>
<organism evidence="10 11">
    <name type="scientific">Candidatus Magnetoglobus multicellularis str. Araruama</name>
    <dbReference type="NCBI Taxonomy" id="890399"/>
    <lineage>
        <taxon>Bacteria</taxon>
        <taxon>Pseudomonadati</taxon>
        <taxon>Thermodesulfobacteriota</taxon>
        <taxon>Desulfobacteria</taxon>
        <taxon>Desulfobacterales</taxon>
        <taxon>Desulfobacteraceae</taxon>
        <taxon>Candidatus Magnetoglobus</taxon>
    </lineage>
</organism>
<dbReference type="PANTHER" id="PTHR45339">
    <property type="entry name" value="HYBRID SIGNAL TRANSDUCTION HISTIDINE KINASE J"/>
    <property type="match status" value="1"/>
</dbReference>
<evidence type="ECO:0000313" key="10">
    <source>
        <dbReference type="EMBL" id="ETR70457.1"/>
    </source>
</evidence>
<keyword evidence="3" id="KW-0597">Phosphoprotein</keyword>
<dbReference type="SMART" id="SM00388">
    <property type="entry name" value="HisKA"/>
    <property type="match status" value="1"/>
</dbReference>
<dbReference type="Gene3D" id="1.10.287.130">
    <property type="match status" value="1"/>
</dbReference>
<name>A0A1V1P6G0_9BACT</name>
<evidence type="ECO:0000256" key="5">
    <source>
        <dbReference type="ARBA" id="ARBA00022741"/>
    </source>
</evidence>
<dbReference type="SUPFAM" id="SSF47384">
    <property type="entry name" value="Homodimeric domain of signal transducing histidine kinase"/>
    <property type="match status" value="1"/>
</dbReference>
<keyword evidence="6" id="KW-0418">Kinase</keyword>
<proteinExistence type="predicted"/>
<dbReference type="Pfam" id="PF00512">
    <property type="entry name" value="HisKA"/>
    <property type="match status" value="1"/>
</dbReference>
<protein>
    <recommendedName>
        <fullName evidence="2">histidine kinase</fullName>
        <ecNumber evidence="2">2.7.13.3</ecNumber>
    </recommendedName>
</protein>
<evidence type="ECO:0000256" key="6">
    <source>
        <dbReference type="ARBA" id="ARBA00022777"/>
    </source>
</evidence>
<evidence type="ECO:0000256" key="2">
    <source>
        <dbReference type="ARBA" id="ARBA00012438"/>
    </source>
</evidence>
<evidence type="ECO:0000256" key="7">
    <source>
        <dbReference type="ARBA" id="ARBA00022840"/>
    </source>
</evidence>
<dbReference type="EC" id="2.7.13.3" evidence="2"/>
<evidence type="ECO:0000256" key="8">
    <source>
        <dbReference type="ARBA" id="ARBA00023012"/>
    </source>
</evidence>
<sequence>MEAEIANKAKSRFLAAMSHEIRTPMNAILGMTELSLMKDLDKGVRQNLLVVRDSGNHLMNIINDILDLSKIEAGKVELENINFDIIELIQSTLNLFVLFNNKGFMMIKKQSCYFYQ</sequence>